<comment type="caution">
    <text evidence="1">The sequence shown here is derived from an EMBL/GenBank/DDBJ whole genome shotgun (WGS) entry which is preliminary data.</text>
</comment>
<reference evidence="1 2" key="1">
    <citation type="submission" date="2018-04" db="EMBL/GenBank/DDBJ databases">
        <title>Genomic Encyclopedia of Archaeal and Bacterial Type Strains, Phase II (KMG-II): from individual species to whole genera.</title>
        <authorList>
            <person name="Goeker M."/>
        </authorList>
    </citation>
    <scope>NUCLEOTIDE SEQUENCE [LARGE SCALE GENOMIC DNA]</scope>
    <source>
        <strain evidence="1 2">DSM 25521</strain>
    </source>
</reference>
<organism evidence="1 2">
    <name type="scientific">Phreatobacter oligotrophus</name>
    <dbReference type="NCBI Taxonomy" id="1122261"/>
    <lineage>
        <taxon>Bacteria</taxon>
        <taxon>Pseudomonadati</taxon>
        <taxon>Pseudomonadota</taxon>
        <taxon>Alphaproteobacteria</taxon>
        <taxon>Hyphomicrobiales</taxon>
        <taxon>Phreatobacteraceae</taxon>
        <taxon>Phreatobacter</taxon>
    </lineage>
</organism>
<dbReference type="EMBL" id="PZZL01000005">
    <property type="protein sequence ID" value="PTM54859.1"/>
    <property type="molecule type" value="Genomic_DNA"/>
</dbReference>
<accession>A0A2T4Z257</accession>
<evidence type="ECO:0000313" key="2">
    <source>
        <dbReference type="Proteomes" id="UP000241808"/>
    </source>
</evidence>
<sequence>MTRAYFAREEHLLPEDEAARRMIVHGIHEHLSEISDHTTIAPEWRLTNALRGLLALQDYGARALADVEADGIRRALDDVTPCILAKLEGLMPMAALQTGLFDFRELVAHHTARRPSSDRETRDLIDRAQIFENELHNVSLRKLMERRAEKAAAKALKAAVAAASTVAEMPAATPTTNQKVAPTDSIPPLSLYFDIGDEELDLLPPDHPWLKD</sequence>
<keyword evidence="2" id="KW-1185">Reference proteome</keyword>
<dbReference type="AlphaFoldDB" id="A0A2T4Z257"/>
<protein>
    <submittedName>
        <fullName evidence="1">Uncharacterized protein</fullName>
    </submittedName>
</protein>
<gene>
    <name evidence="1" type="ORF">C8P69_1057</name>
</gene>
<evidence type="ECO:0000313" key="1">
    <source>
        <dbReference type="EMBL" id="PTM54859.1"/>
    </source>
</evidence>
<proteinExistence type="predicted"/>
<dbReference type="RefSeq" id="WP_108177570.1">
    <property type="nucleotide sequence ID" value="NZ_PZZL01000005.1"/>
</dbReference>
<dbReference type="Proteomes" id="UP000241808">
    <property type="component" value="Unassembled WGS sequence"/>
</dbReference>
<name>A0A2T4Z257_9HYPH</name>